<dbReference type="InParanoid" id="A0A2R5GFA7"/>
<evidence type="ECO:0000313" key="3">
    <source>
        <dbReference type="Proteomes" id="UP000241890"/>
    </source>
</evidence>
<name>A0A2R5GFA7_9STRA</name>
<evidence type="ECO:0000313" key="2">
    <source>
        <dbReference type="EMBL" id="GBG29612.1"/>
    </source>
</evidence>
<keyword evidence="3" id="KW-1185">Reference proteome</keyword>
<gene>
    <name evidence="2" type="ORF">FCC1311_058332</name>
</gene>
<proteinExistence type="predicted"/>
<comment type="caution">
    <text evidence="2">The sequence shown here is derived from an EMBL/GenBank/DDBJ whole genome shotgun (WGS) entry which is preliminary data.</text>
</comment>
<organism evidence="2 3">
    <name type="scientific">Hondaea fermentalgiana</name>
    <dbReference type="NCBI Taxonomy" id="2315210"/>
    <lineage>
        <taxon>Eukaryota</taxon>
        <taxon>Sar</taxon>
        <taxon>Stramenopiles</taxon>
        <taxon>Bigyra</taxon>
        <taxon>Labyrinthulomycetes</taxon>
        <taxon>Thraustochytrida</taxon>
        <taxon>Thraustochytriidae</taxon>
        <taxon>Hondaea</taxon>
    </lineage>
</organism>
<evidence type="ECO:0000256" key="1">
    <source>
        <dbReference type="SAM" id="MobiDB-lite"/>
    </source>
</evidence>
<protein>
    <submittedName>
        <fullName evidence="2">Uncharacterized protein</fullName>
    </submittedName>
</protein>
<accession>A0A2R5GFA7</accession>
<feature type="region of interest" description="Disordered" evidence="1">
    <location>
        <begin position="107"/>
        <end position="149"/>
    </location>
</feature>
<reference evidence="2 3" key="1">
    <citation type="submission" date="2017-12" db="EMBL/GenBank/DDBJ databases">
        <title>Sequencing, de novo assembly and annotation of complete genome of a new Thraustochytrid species, strain FCC1311.</title>
        <authorList>
            <person name="Sedici K."/>
            <person name="Godart F."/>
            <person name="Aiese Cigliano R."/>
            <person name="Sanseverino W."/>
            <person name="Barakat M."/>
            <person name="Ortet P."/>
            <person name="Marechal E."/>
            <person name="Cagnac O."/>
            <person name="Amato A."/>
        </authorList>
    </citation>
    <scope>NUCLEOTIDE SEQUENCE [LARGE SCALE GENOMIC DNA]</scope>
</reference>
<sequence length="149" mass="16249">MIGAGHDQRGGYGHEQGSSADVSVTAIPLNGGSGDYSDVPSNTKDLRRDISSVSTLLRRHHRRRRGSNIINKAHNSIRITNITTTNTTNNNNTKLHDTLLQALSGRHNSNQCNMGRKSYRHRTRDSPPAASRQTASITPRVTAVLSPPC</sequence>
<dbReference type="EMBL" id="BEYU01000061">
    <property type="protein sequence ID" value="GBG29612.1"/>
    <property type="molecule type" value="Genomic_DNA"/>
</dbReference>
<dbReference type="Proteomes" id="UP000241890">
    <property type="component" value="Unassembled WGS sequence"/>
</dbReference>
<dbReference type="AlphaFoldDB" id="A0A2R5GFA7"/>